<feature type="compositionally biased region" description="Polar residues" evidence="1">
    <location>
        <begin position="35"/>
        <end position="49"/>
    </location>
</feature>
<dbReference type="Proteomes" id="UP000176634">
    <property type="component" value="Unassembled WGS sequence"/>
</dbReference>
<reference evidence="3 4" key="1">
    <citation type="journal article" date="2016" name="Nat. Commun.">
        <title>Thousands of microbial genomes shed light on interconnected biogeochemical processes in an aquifer system.</title>
        <authorList>
            <person name="Anantharaman K."/>
            <person name="Brown C.T."/>
            <person name="Hug L.A."/>
            <person name="Sharon I."/>
            <person name="Castelle C.J."/>
            <person name="Probst A.J."/>
            <person name="Thomas B.C."/>
            <person name="Singh A."/>
            <person name="Wilkins M.J."/>
            <person name="Karaoz U."/>
            <person name="Brodie E.L."/>
            <person name="Williams K.H."/>
            <person name="Hubbard S.S."/>
            <person name="Banfield J.F."/>
        </authorList>
    </citation>
    <scope>NUCLEOTIDE SEQUENCE [LARGE SCALE GENOMIC DNA]</scope>
</reference>
<keyword evidence="2" id="KW-0812">Transmembrane</keyword>
<feature type="transmembrane region" description="Helical" evidence="2">
    <location>
        <begin position="9"/>
        <end position="26"/>
    </location>
</feature>
<dbReference type="AlphaFoldDB" id="A0A1F6P808"/>
<feature type="region of interest" description="Disordered" evidence="1">
    <location>
        <begin position="35"/>
        <end position="76"/>
    </location>
</feature>
<comment type="caution">
    <text evidence="3">The sequence shown here is derived from an EMBL/GenBank/DDBJ whole genome shotgun (WGS) entry which is preliminary data.</text>
</comment>
<name>A0A1F6P808_9BACT</name>
<evidence type="ECO:0000313" key="3">
    <source>
        <dbReference type="EMBL" id="OGH92103.1"/>
    </source>
</evidence>
<proteinExistence type="predicted"/>
<keyword evidence="2" id="KW-0472">Membrane</keyword>
<keyword evidence="2" id="KW-1133">Transmembrane helix</keyword>
<protein>
    <submittedName>
        <fullName evidence="3">Uncharacterized protein</fullName>
    </submittedName>
</protein>
<sequence>MPTVSKKQIYIAIAAALFIIVLYFVFRNKDGASENQTGNLPGMESQDSFATSTSSTSPATTAPKKSITPTKTTQPPLSATQRYLDAIRMYKNVGYYFQFVDCHGLPGTITLKKGKKFMLDNRDPESHKIAIVGGQSFTIGAYNFAIATAPSTAGTHYITCDGGGAAAIVVQQ</sequence>
<dbReference type="STRING" id="1798705.A2563_00750"/>
<evidence type="ECO:0000256" key="2">
    <source>
        <dbReference type="SAM" id="Phobius"/>
    </source>
</evidence>
<feature type="compositionally biased region" description="Low complexity" evidence="1">
    <location>
        <begin position="50"/>
        <end position="66"/>
    </location>
</feature>
<dbReference type="EMBL" id="MFRA01000008">
    <property type="protein sequence ID" value="OGH92103.1"/>
    <property type="molecule type" value="Genomic_DNA"/>
</dbReference>
<feature type="compositionally biased region" description="Polar residues" evidence="1">
    <location>
        <begin position="67"/>
        <end position="76"/>
    </location>
</feature>
<organism evidence="3 4">
    <name type="scientific">Candidatus Magasanikbacteria bacterium RIFOXYD1_FULL_40_23</name>
    <dbReference type="NCBI Taxonomy" id="1798705"/>
    <lineage>
        <taxon>Bacteria</taxon>
        <taxon>Candidatus Magasanikiibacteriota</taxon>
    </lineage>
</organism>
<evidence type="ECO:0000313" key="4">
    <source>
        <dbReference type="Proteomes" id="UP000176634"/>
    </source>
</evidence>
<accession>A0A1F6P808</accession>
<gene>
    <name evidence="3" type="ORF">A2563_00750</name>
</gene>
<evidence type="ECO:0000256" key="1">
    <source>
        <dbReference type="SAM" id="MobiDB-lite"/>
    </source>
</evidence>